<feature type="region of interest" description="Disordered" evidence="1">
    <location>
        <begin position="1"/>
        <end position="20"/>
    </location>
</feature>
<proteinExistence type="predicted"/>
<dbReference type="HOGENOM" id="CLU_2252704_0_0_1"/>
<evidence type="ECO:0000313" key="2">
    <source>
        <dbReference type="EMBL" id="EFX81821.1"/>
    </source>
</evidence>
<dbReference type="EMBL" id="GL732542">
    <property type="protein sequence ID" value="EFX81821.1"/>
    <property type="molecule type" value="Genomic_DNA"/>
</dbReference>
<dbReference type="AlphaFoldDB" id="E9GFF5"/>
<dbReference type="KEGG" id="dpx:DAPPUDRAFT_241938"/>
<keyword evidence="3" id="KW-1185">Reference proteome</keyword>
<organism evidence="2 3">
    <name type="scientific">Daphnia pulex</name>
    <name type="common">Water flea</name>
    <dbReference type="NCBI Taxonomy" id="6669"/>
    <lineage>
        <taxon>Eukaryota</taxon>
        <taxon>Metazoa</taxon>
        <taxon>Ecdysozoa</taxon>
        <taxon>Arthropoda</taxon>
        <taxon>Crustacea</taxon>
        <taxon>Branchiopoda</taxon>
        <taxon>Diplostraca</taxon>
        <taxon>Cladocera</taxon>
        <taxon>Anomopoda</taxon>
        <taxon>Daphniidae</taxon>
        <taxon>Daphnia</taxon>
    </lineage>
</organism>
<evidence type="ECO:0000256" key="1">
    <source>
        <dbReference type="SAM" id="MobiDB-lite"/>
    </source>
</evidence>
<sequence>MSNAQHDDDDDDSFHRPHLALDPHKYPIPFNTNSPTASVVLHVPTNLPPFESRHVHCVSTRMDSDNQYDDTERVMLAALHRFEQVQETLPVRIPIFLLPVAPNK</sequence>
<accession>E9GFF5</accession>
<dbReference type="InParanoid" id="E9GFF5"/>
<reference evidence="2 3" key="1">
    <citation type="journal article" date="2011" name="Science">
        <title>The ecoresponsive genome of Daphnia pulex.</title>
        <authorList>
            <person name="Colbourne J.K."/>
            <person name="Pfrender M.E."/>
            <person name="Gilbert D."/>
            <person name="Thomas W.K."/>
            <person name="Tucker A."/>
            <person name="Oakley T.H."/>
            <person name="Tokishita S."/>
            <person name="Aerts A."/>
            <person name="Arnold G.J."/>
            <person name="Basu M.K."/>
            <person name="Bauer D.J."/>
            <person name="Caceres C.E."/>
            <person name="Carmel L."/>
            <person name="Casola C."/>
            <person name="Choi J.H."/>
            <person name="Detter J.C."/>
            <person name="Dong Q."/>
            <person name="Dusheyko S."/>
            <person name="Eads B.D."/>
            <person name="Frohlich T."/>
            <person name="Geiler-Samerotte K.A."/>
            <person name="Gerlach D."/>
            <person name="Hatcher P."/>
            <person name="Jogdeo S."/>
            <person name="Krijgsveld J."/>
            <person name="Kriventseva E.V."/>
            <person name="Kultz D."/>
            <person name="Laforsch C."/>
            <person name="Lindquist E."/>
            <person name="Lopez J."/>
            <person name="Manak J.R."/>
            <person name="Muller J."/>
            <person name="Pangilinan J."/>
            <person name="Patwardhan R.P."/>
            <person name="Pitluck S."/>
            <person name="Pritham E.J."/>
            <person name="Rechtsteiner A."/>
            <person name="Rho M."/>
            <person name="Rogozin I.B."/>
            <person name="Sakarya O."/>
            <person name="Salamov A."/>
            <person name="Schaack S."/>
            <person name="Shapiro H."/>
            <person name="Shiga Y."/>
            <person name="Skalitzky C."/>
            <person name="Smith Z."/>
            <person name="Souvorov A."/>
            <person name="Sung W."/>
            <person name="Tang Z."/>
            <person name="Tsuchiya D."/>
            <person name="Tu H."/>
            <person name="Vos H."/>
            <person name="Wang M."/>
            <person name="Wolf Y.I."/>
            <person name="Yamagata H."/>
            <person name="Yamada T."/>
            <person name="Ye Y."/>
            <person name="Shaw J.R."/>
            <person name="Andrews J."/>
            <person name="Crease T.J."/>
            <person name="Tang H."/>
            <person name="Lucas S.M."/>
            <person name="Robertson H.M."/>
            <person name="Bork P."/>
            <person name="Koonin E.V."/>
            <person name="Zdobnov E.M."/>
            <person name="Grigoriev I.V."/>
            <person name="Lynch M."/>
            <person name="Boore J.L."/>
        </authorList>
    </citation>
    <scope>NUCLEOTIDE SEQUENCE [LARGE SCALE GENOMIC DNA]</scope>
</reference>
<gene>
    <name evidence="2" type="ORF">DAPPUDRAFT_241938</name>
</gene>
<protein>
    <submittedName>
        <fullName evidence="2">Uncharacterized protein</fullName>
    </submittedName>
</protein>
<name>E9GFF5_DAPPU</name>
<dbReference type="Proteomes" id="UP000000305">
    <property type="component" value="Unassembled WGS sequence"/>
</dbReference>
<evidence type="ECO:0000313" key="3">
    <source>
        <dbReference type="Proteomes" id="UP000000305"/>
    </source>
</evidence>